<sequence length="258" mass="26071">MEPAFVNRTTRGSQANDTTRSISLITKIIREEKDKLTSPTCCCYIADGCGPCRTTNSGEHSAHPSSRSGAPAAGGLALAARVIHHAATASTAASAPPPARTSDQRAAAIATRSGTRRRHAGPAATLFLLAHPPSSTSSALLPLPGGGGAALDCAESAVDRQEPLDEDAPDSAPPRGRRRLTCLDARKLAPCTLASQRGQRNAESAAQCTAAALPQSSHRVRVPAAAASPAAPILPACLLCLPLGLGSVAAGSATVLSG</sequence>
<organism evidence="2">
    <name type="scientific">Zea mays</name>
    <name type="common">Maize</name>
    <dbReference type="NCBI Taxonomy" id="4577"/>
    <lineage>
        <taxon>Eukaryota</taxon>
        <taxon>Viridiplantae</taxon>
        <taxon>Streptophyta</taxon>
        <taxon>Embryophyta</taxon>
        <taxon>Tracheophyta</taxon>
        <taxon>Spermatophyta</taxon>
        <taxon>Magnoliopsida</taxon>
        <taxon>Liliopsida</taxon>
        <taxon>Poales</taxon>
        <taxon>Poaceae</taxon>
        <taxon>PACMAD clade</taxon>
        <taxon>Panicoideae</taxon>
        <taxon>Andropogonodae</taxon>
        <taxon>Andropogoneae</taxon>
        <taxon>Tripsacinae</taxon>
        <taxon>Zea</taxon>
    </lineage>
</organism>
<proteinExistence type="evidence at transcript level"/>
<feature type="region of interest" description="Disordered" evidence="1">
    <location>
        <begin position="88"/>
        <end position="119"/>
    </location>
</feature>
<feature type="region of interest" description="Disordered" evidence="1">
    <location>
        <begin position="155"/>
        <end position="177"/>
    </location>
</feature>
<dbReference type="EMBL" id="BT055653">
    <property type="protein sequence ID" value="ACL54260.1"/>
    <property type="molecule type" value="mRNA"/>
</dbReference>
<reference evidence="2" key="1">
    <citation type="journal article" date="2009" name="PLoS Genet.">
        <title>Sequencing, mapping, and analysis of 27,455 maize full-length cDNAs.</title>
        <authorList>
            <person name="Soderlund C."/>
            <person name="Descour A."/>
            <person name="Kudrna D."/>
            <person name="Bomhoff M."/>
            <person name="Boyd L."/>
            <person name="Currie J."/>
            <person name="Angelova A."/>
            <person name="Collura K."/>
            <person name="Wissotski M."/>
            <person name="Ashley E."/>
            <person name="Morrow D."/>
            <person name="Fernandes J."/>
            <person name="Walbot V."/>
            <person name="Yu Y."/>
        </authorList>
    </citation>
    <scope>NUCLEOTIDE SEQUENCE</scope>
    <source>
        <strain evidence="2">B73</strain>
    </source>
</reference>
<reference evidence="2" key="2">
    <citation type="submission" date="2012-06" db="EMBL/GenBank/DDBJ databases">
        <authorList>
            <person name="Yu Y."/>
            <person name="Currie J."/>
            <person name="Lomeli R."/>
            <person name="Angelova A."/>
            <person name="Collura K."/>
            <person name="Wissotski M."/>
            <person name="Campos D."/>
            <person name="Kudrna D."/>
            <person name="Golser W."/>
            <person name="Ashely E."/>
            <person name="Descour A."/>
            <person name="Fernandes J."/>
            <person name="Soderlund C."/>
            <person name="Walbot V."/>
        </authorList>
    </citation>
    <scope>NUCLEOTIDE SEQUENCE</scope>
    <source>
        <strain evidence="2">B73</strain>
    </source>
</reference>
<evidence type="ECO:0000256" key="1">
    <source>
        <dbReference type="SAM" id="MobiDB-lite"/>
    </source>
</evidence>
<name>B8A261_MAIZE</name>
<dbReference type="AlphaFoldDB" id="B8A261"/>
<protein>
    <submittedName>
        <fullName evidence="2">Uncharacterized protein</fullName>
    </submittedName>
</protein>
<evidence type="ECO:0000313" key="2">
    <source>
        <dbReference type="EMBL" id="ACL54260.1"/>
    </source>
</evidence>
<accession>B8A261</accession>